<keyword evidence="1" id="KW-0805">Transcription regulation</keyword>
<evidence type="ECO:0000313" key="6">
    <source>
        <dbReference type="Proteomes" id="UP000028186"/>
    </source>
</evidence>
<dbReference type="PANTHER" id="PTHR44688:SF16">
    <property type="entry name" value="DNA-BINDING TRANSCRIPTIONAL ACTIVATOR DEVR_DOSR"/>
    <property type="match status" value="1"/>
</dbReference>
<dbReference type="InterPro" id="IPR000792">
    <property type="entry name" value="Tscrpt_reg_LuxR_C"/>
</dbReference>
<keyword evidence="2 5" id="KW-0238">DNA-binding</keyword>
<accession>A0A068TDH2</accession>
<dbReference type="AlphaFoldDB" id="A0A068TDH2"/>
<feature type="domain" description="HTH luxR-type" evidence="4">
    <location>
        <begin position="307"/>
        <end position="372"/>
    </location>
</feature>
<name>A0A068TDH2_NEOGA</name>
<dbReference type="Pfam" id="PF00196">
    <property type="entry name" value="GerE"/>
    <property type="match status" value="1"/>
</dbReference>
<dbReference type="EMBL" id="HG938355">
    <property type="protein sequence ID" value="CDN56174.1"/>
    <property type="molecule type" value="Genomic_DNA"/>
</dbReference>
<protein>
    <submittedName>
        <fullName evidence="5">DNA-binding protein with HTH domain</fullName>
    </submittedName>
</protein>
<dbReference type="PATRIC" id="fig|1028801.3.peg.3921"/>
<dbReference type="HOGENOM" id="CLU_037939_3_0_5"/>
<dbReference type="SUPFAM" id="SSF46894">
    <property type="entry name" value="C-terminal effector domain of the bipartite response regulators"/>
    <property type="match status" value="1"/>
</dbReference>
<proteinExistence type="predicted"/>
<dbReference type="PRINTS" id="PR00038">
    <property type="entry name" value="HTHLUXR"/>
</dbReference>
<dbReference type="KEGG" id="ngl:RG1141_CH38470"/>
<reference evidence="6" key="1">
    <citation type="journal article" date="2014" name="BMC Genomics">
        <title>Genome sequencing of two Neorhizobium galegae strains reveals a noeT gene responsible for the unusual acetylation of the nodulation factors.</title>
        <authorList>
            <person name="Osterman J."/>
            <person name="Marsh J."/>
            <person name="Laine P.K."/>
            <person name="Zeng Z."/>
            <person name="Alatalo E."/>
            <person name="Sullivan J.T."/>
            <person name="Young J.P."/>
            <person name="Thomas-Oates J."/>
            <person name="Paulin L."/>
            <person name="Lindstrom K."/>
        </authorList>
    </citation>
    <scope>NUCLEOTIDE SEQUENCE [LARGE SCALE GENOMIC DNA]</scope>
    <source>
        <strain evidence="6">HAMBI 1141</strain>
    </source>
</reference>
<evidence type="ECO:0000256" key="3">
    <source>
        <dbReference type="ARBA" id="ARBA00023163"/>
    </source>
</evidence>
<gene>
    <name evidence="5" type="ORF">RG1141_CH38470</name>
</gene>
<evidence type="ECO:0000259" key="4">
    <source>
        <dbReference type="PROSITE" id="PS50043"/>
    </source>
</evidence>
<dbReference type="Gene3D" id="1.10.10.10">
    <property type="entry name" value="Winged helix-like DNA-binding domain superfamily/Winged helix DNA-binding domain"/>
    <property type="match status" value="1"/>
</dbReference>
<dbReference type="Proteomes" id="UP000028186">
    <property type="component" value="Chromosome I"/>
</dbReference>
<organism evidence="5 6">
    <name type="scientific">Neorhizobium galegae bv. officinalis bv. officinalis str. HAMBI 1141</name>
    <dbReference type="NCBI Taxonomy" id="1028801"/>
    <lineage>
        <taxon>Bacteria</taxon>
        <taxon>Pseudomonadati</taxon>
        <taxon>Pseudomonadota</taxon>
        <taxon>Alphaproteobacteria</taxon>
        <taxon>Hyphomicrobiales</taxon>
        <taxon>Rhizobiaceae</taxon>
        <taxon>Rhizobium/Agrobacterium group</taxon>
        <taxon>Neorhizobium</taxon>
    </lineage>
</organism>
<dbReference type="PROSITE" id="PS50043">
    <property type="entry name" value="HTH_LUXR_2"/>
    <property type="match status" value="1"/>
</dbReference>
<dbReference type="eggNOG" id="COG2771">
    <property type="taxonomic scope" value="Bacteria"/>
</dbReference>
<dbReference type="GO" id="GO:0006355">
    <property type="term" value="P:regulation of DNA-templated transcription"/>
    <property type="evidence" value="ECO:0007669"/>
    <property type="project" value="InterPro"/>
</dbReference>
<dbReference type="InterPro" id="IPR016032">
    <property type="entry name" value="Sig_transdc_resp-reg_C-effctor"/>
</dbReference>
<sequence length="388" mass="41140">MSRLSDEILSSIIGDIYDCALSPEGWTGVMTRITSTIDAAYTTIALTSVRDSRGRFAAQSPWDAEQLRALQDYELDAIPGLRAAVIGDIDLPQRTLSIISEGELEQSAFFQEWAKPQGLREACTTKFVHTADRIGLFSTTTWANRPPISDEEQRFLALLSPHLRRASLIGDLLDHTRVTAGIYRGVLDSLAVPVILAEADGAILHANAHAVKMLDENKLLRSRSGVLQAHAPMVSRALLDAIAAAAHADAFLGSRGIGLPISAPGQSPAVAYVLPLSEGTARAAFRPACAAVFISTTISASPPPEDVLIALYDLTPAEARVVLQIGRGLSSAQCAAALAISGNTLKTHLSRIYAKTSTSRQADLVALVSTISSPILHEMSLAASAGTT</sequence>
<dbReference type="GO" id="GO:0003677">
    <property type="term" value="F:DNA binding"/>
    <property type="evidence" value="ECO:0007669"/>
    <property type="project" value="UniProtKB-KW"/>
</dbReference>
<evidence type="ECO:0000256" key="1">
    <source>
        <dbReference type="ARBA" id="ARBA00023015"/>
    </source>
</evidence>
<keyword evidence="3" id="KW-0804">Transcription</keyword>
<evidence type="ECO:0000256" key="2">
    <source>
        <dbReference type="ARBA" id="ARBA00023125"/>
    </source>
</evidence>
<dbReference type="SMART" id="SM00421">
    <property type="entry name" value="HTH_LUXR"/>
    <property type="match status" value="1"/>
</dbReference>
<evidence type="ECO:0000313" key="5">
    <source>
        <dbReference type="EMBL" id="CDN56174.1"/>
    </source>
</evidence>
<dbReference type="RefSeq" id="WP_038547029.1">
    <property type="nucleotide sequence ID" value="NZ_HG938355.1"/>
</dbReference>
<dbReference type="PANTHER" id="PTHR44688">
    <property type="entry name" value="DNA-BINDING TRANSCRIPTIONAL ACTIVATOR DEVR_DOSR"/>
    <property type="match status" value="1"/>
</dbReference>
<dbReference type="InterPro" id="IPR036388">
    <property type="entry name" value="WH-like_DNA-bd_sf"/>
</dbReference>